<proteinExistence type="predicted"/>
<dbReference type="EMBL" id="DSKI01000356">
    <property type="protein sequence ID" value="HEB43396.1"/>
    <property type="molecule type" value="Genomic_DNA"/>
</dbReference>
<feature type="non-terminal residue" evidence="1">
    <location>
        <position position="1"/>
    </location>
</feature>
<sequence>MRVTGSKEYVRFHYREKVEDRWMPITIDLANA</sequence>
<protein>
    <submittedName>
        <fullName evidence="1">Sulfate transporter</fullName>
    </submittedName>
</protein>
<organism evidence="1">
    <name type="scientific">Agrobacterium albertimagni</name>
    <dbReference type="NCBI Taxonomy" id="147266"/>
    <lineage>
        <taxon>Bacteria</taxon>
        <taxon>Pseudomonadati</taxon>
        <taxon>Pseudomonadota</taxon>
        <taxon>Alphaproteobacteria</taxon>
        <taxon>Hyphomicrobiales</taxon>
        <taxon>Rhizobiaceae</taxon>
        <taxon>Rhizobium/Agrobacterium group</taxon>
        <taxon>Agrobacterium</taxon>
    </lineage>
</organism>
<name>A0A7C1PFH5_9HYPH</name>
<gene>
    <name evidence="1" type="ORF">ENP70_06800</name>
</gene>
<accession>A0A7C1PFH5</accession>
<reference evidence="1" key="1">
    <citation type="journal article" date="2020" name="mSystems">
        <title>Genome- and Community-Level Interaction Insights into Carbon Utilization and Element Cycling Functions of Hydrothermarchaeota in Hydrothermal Sediment.</title>
        <authorList>
            <person name="Zhou Z."/>
            <person name="Liu Y."/>
            <person name="Xu W."/>
            <person name="Pan J."/>
            <person name="Luo Z.H."/>
            <person name="Li M."/>
        </authorList>
    </citation>
    <scope>NUCLEOTIDE SEQUENCE [LARGE SCALE GENOMIC DNA]</scope>
    <source>
        <strain evidence="1">SpSt-243</strain>
    </source>
</reference>
<comment type="caution">
    <text evidence="1">The sequence shown here is derived from an EMBL/GenBank/DDBJ whole genome shotgun (WGS) entry which is preliminary data.</text>
</comment>
<dbReference type="AlphaFoldDB" id="A0A7C1PFH5"/>
<evidence type="ECO:0000313" key="1">
    <source>
        <dbReference type="EMBL" id="HEB43396.1"/>
    </source>
</evidence>